<accession>A0A9P4IWV4</accession>
<dbReference type="PANTHER" id="PTHR48080:SF3">
    <property type="entry name" value="ENOLASE SUPERFAMILY MEMBER DDB_G0284701"/>
    <property type="match status" value="1"/>
</dbReference>
<dbReference type="AlphaFoldDB" id="A0A9P4IWV4"/>
<dbReference type="Gene3D" id="3.20.20.120">
    <property type="entry name" value="Enolase-like C-terminal domain"/>
    <property type="match status" value="1"/>
</dbReference>
<dbReference type="InterPro" id="IPR029017">
    <property type="entry name" value="Enolase-like_N"/>
</dbReference>
<dbReference type="InterPro" id="IPR034593">
    <property type="entry name" value="DgoD-like"/>
</dbReference>
<dbReference type="OrthoDB" id="2943660at2759"/>
<dbReference type="Pfam" id="PF13378">
    <property type="entry name" value="MR_MLE_C"/>
    <property type="match status" value="1"/>
</dbReference>
<dbReference type="InterPro" id="IPR036849">
    <property type="entry name" value="Enolase-like_C_sf"/>
</dbReference>
<keyword evidence="8" id="KW-1185">Reference proteome</keyword>
<dbReference type="GO" id="GO:0003824">
    <property type="term" value="F:catalytic activity"/>
    <property type="evidence" value="ECO:0007669"/>
    <property type="project" value="UniProtKB-ARBA"/>
</dbReference>
<dbReference type="SUPFAM" id="SSF51604">
    <property type="entry name" value="Enolase C-terminal domain-like"/>
    <property type="match status" value="1"/>
</dbReference>
<dbReference type="Gene3D" id="3.30.390.10">
    <property type="entry name" value="Enolase-like, N-terminal domain"/>
    <property type="match status" value="1"/>
</dbReference>
<dbReference type="FunFam" id="3.30.390.10:FF:000009">
    <property type="entry name" value="Hydrophobic dipeptide epimerase"/>
    <property type="match status" value="1"/>
</dbReference>
<feature type="domain" description="Mandelate racemase/muconate lactonizing enzyme N-terminal" evidence="5">
    <location>
        <begin position="40"/>
        <end position="131"/>
    </location>
</feature>
<evidence type="ECO:0000259" key="5">
    <source>
        <dbReference type="Pfam" id="PF02746"/>
    </source>
</evidence>
<feature type="domain" description="Enolase C-terminal" evidence="6">
    <location>
        <begin position="154"/>
        <end position="365"/>
    </location>
</feature>
<evidence type="ECO:0000256" key="2">
    <source>
        <dbReference type="ARBA" id="ARBA00008031"/>
    </source>
</evidence>
<dbReference type="Proteomes" id="UP000799439">
    <property type="component" value="Unassembled WGS sequence"/>
</dbReference>
<evidence type="ECO:0000313" key="8">
    <source>
        <dbReference type="Proteomes" id="UP000799439"/>
    </source>
</evidence>
<dbReference type="SFLD" id="SFLDS00001">
    <property type="entry name" value="Enolase"/>
    <property type="match status" value="1"/>
</dbReference>
<keyword evidence="3" id="KW-0479">Metal-binding</keyword>
<sequence>MGGNALQIQRIDVYRVTYPYSGGVYTLSGGREYREFDGTIVRITADDGTEGWGESTPFGATFIAAHALGVRAGIEEIAPKLIGLDPRRVDRINEVMDSVLAGHNHAKAALDIACWDIFGKSVGLPVCDLLGGRTAGPIPMLMSLPIPQPGKGNMAKLMNEYRAKGAINFSIKISGDDYAEDAARVIEAFETKKPGEWYQVDVNTGFTVDSALRFLRLVPDNLDFTFEAPCKTWRECASLRRRTNVPILFDELALDEAAVVQMVAQDACDGIGLKVTKFGGLTKARRARDIAVAAGYVMGVQDSAGGDISFAAIMHLAQSIPRYNLRCALDVREMCIGKFADGDYDIKDGYLEAPNEPGLGIKVRVDALGPPVASYQ</sequence>
<reference evidence="7" key="1">
    <citation type="journal article" date="2020" name="Stud. Mycol.">
        <title>101 Dothideomycetes genomes: a test case for predicting lifestyles and emergence of pathogens.</title>
        <authorList>
            <person name="Haridas S."/>
            <person name="Albert R."/>
            <person name="Binder M."/>
            <person name="Bloem J."/>
            <person name="Labutti K."/>
            <person name="Salamov A."/>
            <person name="Andreopoulos B."/>
            <person name="Baker S."/>
            <person name="Barry K."/>
            <person name="Bills G."/>
            <person name="Bluhm B."/>
            <person name="Cannon C."/>
            <person name="Castanera R."/>
            <person name="Culley D."/>
            <person name="Daum C."/>
            <person name="Ezra D."/>
            <person name="Gonzalez J."/>
            <person name="Henrissat B."/>
            <person name="Kuo A."/>
            <person name="Liang C."/>
            <person name="Lipzen A."/>
            <person name="Lutzoni F."/>
            <person name="Magnuson J."/>
            <person name="Mondo S."/>
            <person name="Nolan M."/>
            <person name="Ohm R."/>
            <person name="Pangilinan J."/>
            <person name="Park H.-J."/>
            <person name="Ramirez L."/>
            <person name="Alfaro M."/>
            <person name="Sun H."/>
            <person name="Tritt A."/>
            <person name="Yoshinaga Y."/>
            <person name="Zwiers L.-H."/>
            <person name="Turgeon B."/>
            <person name="Goodwin S."/>
            <person name="Spatafora J."/>
            <person name="Crous P."/>
            <person name="Grigoriev I."/>
        </authorList>
    </citation>
    <scope>NUCLEOTIDE SEQUENCE</scope>
    <source>
        <strain evidence="7">CBS 260.36</strain>
    </source>
</reference>
<protein>
    <submittedName>
        <fullName evidence="7">Chloromuconate cycloisomerase</fullName>
    </submittedName>
</protein>
<evidence type="ECO:0000259" key="6">
    <source>
        <dbReference type="Pfam" id="PF13378"/>
    </source>
</evidence>
<evidence type="ECO:0000256" key="4">
    <source>
        <dbReference type="ARBA" id="ARBA00022842"/>
    </source>
</evidence>
<dbReference type="PANTHER" id="PTHR48080">
    <property type="entry name" value="D-GALACTONATE DEHYDRATASE-RELATED"/>
    <property type="match status" value="1"/>
</dbReference>
<name>A0A9P4IWV4_9PEZI</name>
<dbReference type="GO" id="GO:0046872">
    <property type="term" value="F:metal ion binding"/>
    <property type="evidence" value="ECO:0007669"/>
    <property type="project" value="UniProtKB-KW"/>
</dbReference>
<dbReference type="SUPFAM" id="SSF54826">
    <property type="entry name" value="Enolase N-terminal domain-like"/>
    <property type="match status" value="1"/>
</dbReference>
<gene>
    <name evidence="7" type="ORF">K461DRAFT_229291</name>
</gene>
<dbReference type="InterPro" id="IPR013341">
    <property type="entry name" value="Mandelate_racemase_N_dom"/>
</dbReference>
<dbReference type="InterPro" id="IPR029065">
    <property type="entry name" value="Enolase_C-like"/>
</dbReference>
<comment type="caution">
    <text evidence="7">The sequence shown here is derived from an EMBL/GenBank/DDBJ whole genome shotgun (WGS) entry which is preliminary data.</text>
</comment>
<comment type="cofactor">
    <cofactor evidence="1">
        <name>Mg(2+)</name>
        <dbReference type="ChEBI" id="CHEBI:18420"/>
    </cofactor>
</comment>
<organism evidence="7 8">
    <name type="scientific">Myriangium duriaei CBS 260.36</name>
    <dbReference type="NCBI Taxonomy" id="1168546"/>
    <lineage>
        <taxon>Eukaryota</taxon>
        <taxon>Fungi</taxon>
        <taxon>Dikarya</taxon>
        <taxon>Ascomycota</taxon>
        <taxon>Pezizomycotina</taxon>
        <taxon>Dothideomycetes</taxon>
        <taxon>Dothideomycetidae</taxon>
        <taxon>Myriangiales</taxon>
        <taxon>Myriangiaceae</taxon>
        <taxon>Myriangium</taxon>
    </lineage>
</organism>
<proteinExistence type="inferred from homology"/>
<evidence type="ECO:0000256" key="1">
    <source>
        <dbReference type="ARBA" id="ARBA00001946"/>
    </source>
</evidence>
<evidence type="ECO:0000313" key="7">
    <source>
        <dbReference type="EMBL" id="KAF2150324.1"/>
    </source>
</evidence>
<evidence type="ECO:0000256" key="3">
    <source>
        <dbReference type="ARBA" id="ARBA00022723"/>
    </source>
</evidence>
<dbReference type="SFLD" id="SFLDG00180">
    <property type="entry name" value="muconate_cycloisomerase"/>
    <property type="match status" value="1"/>
</dbReference>
<comment type="similarity">
    <text evidence="2">Belongs to the mandelate racemase/muconate lactonizing enzyme family.</text>
</comment>
<keyword evidence="4" id="KW-0460">Magnesium</keyword>
<dbReference type="Pfam" id="PF02746">
    <property type="entry name" value="MR_MLE_N"/>
    <property type="match status" value="1"/>
</dbReference>
<dbReference type="EMBL" id="ML996089">
    <property type="protein sequence ID" value="KAF2150324.1"/>
    <property type="molecule type" value="Genomic_DNA"/>
</dbReference>